<keyword evidence="2" id="KW-1185">Reference proteome</keyword>
<organism evidence="1 2">
    <name type="scientific">Adhaeribacter arboris</name>
    <dbReference type="NCBI Taxonomy" id="2072846"/>
    <lineage>
        <taxon>Bacteria</taxon>
        <taxon>Pseudomonadati</taxon>
        <taxon>Bacteroidota</taxon>
        <taxon>Cytophagia</taxon>
        <taxon>Cytophagales</taxon>
        <taxon>Hymenobacteraceae</taxon>
        <taxon>Adhaeribacter</taxon>
    </lineage>
</organism>
<evidence type="ECO:0000313" key="2">
    <source>
        <dbReference type="Proteomes" id="UP000240357"/>
    </source>
</evidence>
<dbReference type="Gene3D" id="1.25.40.10">
    <property type="entry name" value="Tetratricopeptide repeat domain"/>
    <property type="match status" value="1"/>
</dbReference>
<protein>
    <submittedName>
        <fullName evidence="1">Uncharacterized protein</fullName>
    </submittedName>
</protein>
<sequence>MLKNSVVRLVKTLSPSEKRYLKLYCKKQSGHRAYLFLFDLIEETPLKNMDQLEQKFNSAFSDTSFDTTAKYLLRIVTDSLIQVRLDKDPLFQQLQTFMRAKVLLDRSLMKEGLKELNKAQKLAANSQNYYLEYLAYRAELNVFADLNFREITEAAMIEMQMKARNLLKTQLQIHEHHSLYELLKFRLIHIGKSLSEPEKKQLNDLLLSELSLVTNKVAHNFESKKLHLLFQSFFFTSVGDYKSALKTFSELNELFETNMEKMLGLPYDYLSALEGIMDSLRTIQAFDRIQFYLDKVSGLIRSENTEQFNLQATKTVITFKLTLFTATKNYQEALTYTKELPADILKESVIVDYEKHCELLFYIALAHFGLNEWEKTVKLLNKTTLLEKSNPHLPIYKAARLLAVLAHYELGNMEYLQYEIRSYKRAPKFKTEALKIEKLVLKTVILNPHHNNPVKNKVLLKKLTPFIKAIVNDKFEIQVLKFFNFSEWIETKFTATKKIKIRATSKLQSKPAT</sequence>
<accession>A0A2T2YNE8</accession>
<dbReference type="InterPro" id="IPR011990">
    <property type="entry name" value="TPR-like_helical_dom_sf"/>
</dbReference>
<dbReference type="EMBL" id="PYFT01000001">
    <property type="protein sequence ID" value="PSR57033.1"/>
    <property type="molecule type" value="Genomic_DNA"/>
</dbReference>
<dbReference type="Proteomes" id="UP000240357">
    <property type="component" value="Unassembled WGS sequence"/>
</dbReference>
<evidence type="ECO:0000313" key="1">
    <source>
        <dbReference type="EMBL" id="PSR57033.1"/>
    </source>
</evidence>
<proteinExistence type="predicted"/>
<gene>
    <name evidence="1" type="ORF">AHMF7605_27885</name>
</gene>
<name>A0A2T2YNE8_9BACT</name>
<dbReference type="RefSeq" id="WP_106933205.1">
    <property type="nucleotide sequence ID" value="NZ_PYFT01000001.1"/>
</dbReference>
<comment type="caution">
    <text evidence="1">The sequence shown here is derived from an EMBL/GenBank/DDBJ whole genome shotgun (WGS) entry which is preliminary data.</text>
</comment>
<reference evidence="1 2" key="1">
    <citation type="submission" date="2018-03" db="EMBL/GenBank/DDBJ databases">
        <title>Adhaeribacter sp. HMF7605 Genome sequencing and assembly.</title>
        <authorList>
            <person name="Kang H."/>
            <person name="Kang J."/>
            <person name="Cha I."/>
            <person name="Kim H."/>
            <person name="Joh K."/>
        </authorList>
    </citation>
    <scope>NUCLEOTIDE SEQUENCE [LARGE SCALE GENOMIC DNA]</scope>
    <source>
        <strain evidence="1 2">HMF7605</strain>
    </source>
</reference>
<dbReference type="OrthoDB" id="714416at2"/>
<dbReference type="AlphaFoldDB" id="A0A2T2YNE8"/>